<proteinExistence type="inferred from homology"/>
<dbReference type="KEGG" id="psez:HME7025_00003"/>
<dbReference type="PRINTS" id="PR00081">
    <property type="entry name" value="GDHRDH"/>
</dbReference>
<protein>
    <submittedName>
        <fullName evidence="4">Putative oxidoreductase DltE</fullName>
        <ecNumber evidence="4">1.-.-.-</ecNumber>
    </submittedName>
</protein>
<evidence type="ECO:0000256" key="1">
    <source>
        <dbReference type="ARBA" id="ARBA00006484"/>
    </source>
</evidence>
<dbReference type="EC" id="1.-.-.-" evidence="4"/>
<evidence type="ECO:0000256" key="2">
    <source>
        <dbReference type="ARBA" id="ARBA00023002"/>
    </source>
</evidence>
<reference evidence="5" key="1">
    <citation type="submission" date="2018-05" db="EMBL/GenBank/DDBJ databases">
        <title>Pseudarcicella sp. HME7025 Genome sequencing and assembly.</title>
        <authorList>
            <person name="Kim H."/>
            <person name="Kang H."/>
            <person name="Joh K."/>
        </authorList>
    </citation>
    <scope>NUCLEOTIDE SEQUENCE [LARGE SCALE GENOMIC DNA]</scope>
    <source>
        <strain evidence="5">HME7025</strain>
    </source>
</reference>
<dbReference type="PRINTS" id="PR00080">
    <property type="entry name" value="SDRFAMILY"/>
</dbReference>
<dbReference type="PANTHER" id="PTHR44169">
    <property type="entry name" value="NADPH-DEPENDENT 1-ACYLDIHYDROXYACETONE PHOSPHATE REDUCTASE"/>
    <property type="match status" value="1"/>
</dbReference>
<organism evidence="4 5">
    <name type="scientific">Aquirufa nivalisilvae</name>
    <dbReference type="NCBI Taxonomy" id="2516557"/>
    <lineage>
        <taxon>Bacteria</taxon>
        <taxon>Pseudomonadati</taxon>
        <taxon>Bacteroidota</taxon>
        <taxon>Cytophagia</taxon>
        <taxon>Cytophagales</taxon>
        <taxon>Flectobacillaceae</taxon>
        <taxon>Aquirufa</taxon>
    </lineage>
</organism>
<evidence type="ECO:0000313" key="4">
    <source>
        <dbReference type="EMBL" id="AWL07889.1"/>
    </source>
</evidence>
<sequence>MNLTNKTILITGGSAGIGLEAAKQFLQLDTKVIITGRNQEKLDEAKKRYPSLITLKSDVAKEEDALALYKQIEELGGIDILYNNAGVGVMPSNLGIASDKHAQGAAYEMDINYTGVVRLNNLFMTMLNSRKEGAIINTTSVLSYVPSLLEATYSASKAALGFYTKSLREHLRIANSSVKVFELLPPAVETELIAHRDIQKMSPEKLIKGLILGLQKDQYTIRMGYTGTMYLLNRIFPKLAFALVNPRNAEKYLK</sequence>
<dbReference type="Gene3D" id="3.40.50.720">
    <property type="entry name" value="NAD(P)-binding Rossmann-like Domain"/>
    <property type="match status" value="1"/>
</dbReference>
<comment type="similarity">
    <text evidence="1 3">Belongs to the short-chain dehydrogenases/reductases (SDR) family.</text>
</comment>
<dbReference type="PANTHER" id="PTHR44169:SF6">
    <property type="entry name" value="NADPH-DEPENDENT 1-ACYLDIHYDROXYACETONE PHOSPHATE REDUCTASE"/>
    <property type="match status" value="1"/>
</dbReference>
<evidence type="ECO:0000256" key="3">
    <source>
        <dbReference type="RuleBase" id="RU000363"/>
    </source>
</evidence>
<dbReference type="PROSITE" id="PS00061">
    <property type="entry name" value="ADH_SHORT"/>
    <property type="match status" value="1"/>
</dbReference>
<name>A0A2S2DRF5_9BACT</name>
<dbReference type="SUPFAM" id="SSF51735">
    <property type="entry name" value="NAD(P)-binding Rossmann-fold domains"/>
    <property type="match status" value="1"/>
</dbReference>
<dbReference type="InterPro" id="IPR002347">
    <property type="entry name" value="SDR_fam"/>
</dbReference>
<gene>
    <name evidence="4" type="primary">dltE</name>
    <name evidence="4" type="ORF">HME7025_00003</name>
</gene>
<keyword evidence="2 4" id="KW-0560">Oxidoreductase</keyword>
<dbReference type="Proteomes" id="UP000245468">
    <property type="component" value="Chromosome"/>
</dbReference>
<accession>A0A2S2DRF5</accession>
<dbReference type="RefSeq" id="WP_109321670.1">
    <property type="nucleotide sequence ID" value="NZ_CP029346.1"/>
</dbReference>
<evidence type="ECO:0000313" key="5">
    <source>
        <dbReference type="Proteomes" id="UP000245468"/>
    </source>
</evidence>
<dbReference type="GO" id="GO:0016491">
    <property type="term" value="F:oxidoreductase activity"/>
    <property type="evidence" value="ECO:0007669"/>
    <property type="project" value="UniProtKB-KW"/>
</dbReference>
<dbReference type="AlphaFoldDB" id="A0A2S2DRF5"/>
<dbReference type="InterPro" id="IPR020904">
    <property type="entry name" value="Sc_DH/Rdtase_CS"/>
</dbReference>
<dbReference type="Pfam" id="PF00106">
    <property type="entry name" value="adh_short"/>
    <property type="match status" value="1"/>
</dbReference>
<dbReference type="InterPro" id="IPR036291">
    <property type="entry name" value="NAD(P)-bd_dom_sf"/>
</dbReference>
<dbReference type="EMBL" id="CP029346">
    <property type="protein sequence ID" value="AWL07889.1"/>
    <property type="molecule type" value="Genomic_DNA"/>
</dbReference>
<keyword evidence="5" id="KW-1185">Reference proteome</keyword>
<dbReference type="OrthoDB" id="9810734at2"/>